<feature type="domain" description="Mycothiol-dependent maleylpyruvate isomerase metal-binding" evidence="1">
    <location>
        <begin position="9"/>
        <end position="124"/>
    </location>
</feature>
<gene>
    <name evidence="2" type="ORF">SAMN05421803_109195</name>
</gene>
<evidence type="ECO:0000313" key="3">
    <source>
        <dbReference type="Proteomes" id="UP000184452"/>
    </source>
</evidence>
<dbReference type="STRING" id="758803.SAMN05421803_109195"/>
<dbReference type="NCBIfam" id="TIGR03083">
    <property type="entry name" value="maleylpyruvate isomerase family mycothiol-dependent enzyme"/>
    <property type="match status" value="1"/>
</dbReference>
<keyword evidence="3" id="KW-1185">Reference proteome</keyword>
<dbReference type="InterPro" id="IPR024344">
    <property type="entry name" value="MDMPI_metal-binding"/>
</dbReference>
<accession>A0A1M6M545</accession>
<organism evidence="2 3">
    <name type="scientific">Nocardiopsis flavescens</name>
    <dbReference type="NCBI Taxonomy" id="758803"/>
    <lineage>
        <taxon>Bacteria</taxon>
        <taxon>Bacillati</taxon>
        <taxon>Actinomycetota</taxon>
        <taxon>Actinomycetes</taxon>
        <taxon>Streptosporangiales</taxon>
        <taxon>Nocardiopsidaceae</taxon>
        <taxon>Nocardiopsis</taxon>
    </lineage>
</organism>
<name>A0A1M6M545_9ACTN</name>
<dbReference type="OrthoDB" id="5185819at2"/>
<dbReference type="GO" id="GO:0046872">
    <property type="term" value="F:metal ion binding"/>
    <property type="evidence" value="ECO:0007669"/>
    <property type="project" value="InterPro"/>
</dbReference>
<reference evidence="2 3" key="1">
    <citation type="submission" date="2016-11" db="EMBL/GenBank/DDBJ databases">
        <authorList>
            <person name="Jaros S."/>
            <person name="Januszkiewicz K."/>
            <person name="Wedrychowicz H."/>
        </authorList>
    </citation>
    <scope>NUCLEOTIDE SEQUENCE [LARGE SCALE GENOMIC DNA]</scope>
    <source>
        <strain evidence="2 3">CGMCC 4.5723</strain>
    </source>
</reference>
<sequence length="183" mass="19723">MNETAARYARLSEAFADLVKRVPQERWGAPSPCEGWTALDLVGHVVDTQGMFLGLVGRELGDVPSAAADPAASWDAARAVVLADLTDPGRAETGFDGYFGRTTFAAAVDRFVNFDLVVHRWDLARAAGLDERIDPDDVRWARGAADSFGDSLRSSGVCGAELTPPADADEQTRLLAFLGRRAW</sequence>
<dbReference type="Gene3D" id="1.20.120.450">
    <property type="entry name" value="dinb family like domain"/>
    <property type="match status" value="1"/>
</dbReference>
<dbReference type="EMBL" id="FQZK01000009">
    <property type="protein sequence ID" value="SHJ78579.1"/>
    <property type="molecule type" value="Genomic_DNA"/>
</dbReference>
<dbReference type="InterPro" id="IPR034660">
    <property type="entry name" value="DinB/YfiT-like"/>
</dbReference>
<dbReference type="RefSeq" id="WP_073380294.1">
    <property type="nucleotide sequence ID" value="NZ_FQZK01000009.1"/>
</dbReference>
<dbReference type="InterPro" id="IPR017517">
    <property type="entry name" value="Maleyloyr_isom"/>
</dbReference>
<dbReference type="NCBIfam" id="TIGR03086">
    <property type="entry name" value="TIGR03086 family metal-binding protein"/>
    <property type="match status" value="1"/>
</dbReference>
<evidence type="ECO:0000259" key="1">
    <source>
        <dbReference type="Pfam" id="PF11716"/>
    </source>
</evidence>
<proteinExistence type="predicted"/>
<dbReference type="Pfam" id="PF11716">
    <property type="entry name" value="MDMPI_N"/>
    <property type="match status" value="1"/>
</dbReference>
<dbReference type="Proteomes" id="UP000184452">
    <property type="component" value="Unassembled WGS sequence"/>
</dbReference>
<protein>
    <submittedName>
        <fullName evidence="2">TIGR03086 family protein</fullName>
    </submittedName>
</protein>
<dbReference type="SUPFAM" id="SSF109854">
    <property type="entry name" value="DinB/YfiT-like putative metalloenzymes"/>
    <property type="match status" value="1"/>
</dbReference>
<evidence type="ECO:0000313" key="2">
    <source>
        <dbReference type="EMBL" id="SHJ78579.1"/>
    </source>
</evidence>
<dbReference type="AlphaFoldDB" id="A0A1M6M545"/>
<dbReference type="InterPro" id="IPR017520">
    <property type="entry name" value="CHP03086"/>
</dbReference>